<feature type="coiled-coil region" evidence="1">
    <location>
        <begin position="114"/>
        <end position="148"/>
    </location>
</feature>
<keyword evidence="4" id="KW-1185">Reference proteome</keyword>
<evidence type="ECO:0000313" key="3">
    <source>
        <dbReference type="Ensembl" id="ENSLLEP00000004531.1"/>
    </source>
</evidence>
<proteinExistence type="predicted"/>
<dbReference type="GeneTree" id="ENSGT01010000224356"/>
<dbReference type="OrthoDB" id="10053382at2759"/>
<dbReference type="Proteomes" id="UP000694569">
    <property type="component" value="Unplaced"/>
</dbReference>
<name>A0A8C5P7Y0_9ANUR</name>
<feature type="region of interest" description="Disordered" evidence="2">
    <location>
        <begin position="1"/>
        <end position="21"/>
    </location>
</feature>
<dbReference type="Ensembl" id="ENSLLET00000004737.1">
    <property type="protein sequence ID" value="ENSLLEP00000004531.1"/>
    <property type="gene ID" value="ENSLLEG00000002909.1"/>
</dbReference>
<evidence type="ECO:0000313" key="4">
    <source>
        <dbReference type="Proteomes" id="UP000694569"/>
    </source>
</evidence>
<sequence>MQKRPASNKEHNKKTDALTSVIKSKEDEYKKQIQKMTCDMDVKLKLKEEEMKTSVCKKDEEMEKLRQQLKSLEREKQSELIKQQIEFNAKLAKIQSKPTKMYQDTSAVSHNIYKMKLQHMQEEKNLEIEGLRNRIKDLERQVSSVNDSRLKRRRF</sequence>
<feature type="compositionally biased region" description="Basic and acidic residues" evidence="2">
    <location>
        <begin position="7"/>
        <end position="16"/>
    </location>
</feature>
<reference evidence="3" key="1">
    <citation type="submission" date="2025-08" db="UniProtKB">
        <authorList>
            <consortium name="Ensembl"/>
        </authorList>
    </citation>
    <scope>IDENTIFICATION</scope>
</reference>
<keyword evidence="1" id="KW-0175">Coiled coil</keyword>
<dbReference type="PANTHER" id="PTHR35253:SF1">
    <property type="entry name" value="COILED-COIL DOMAIN-CONTAINING PROTEIN 152"/>
    <property type="match status" value="1"/>
</dbReference>
<organism evidence="3 4">
    <name type="scientific">Leptobrachium leishanense</name>
    <name type="common">Leishan spiny toad</name>
    <dbReference type="NCBI Taxonomy" id="445787"/>
    <lineage>
        <taxon>Eukaryota</taxon>
        <taxon>Metazoa</taxon>
        <taxon>Chordata</taxon>
        <taxon>Craniata</taxon>
        <taxon>Vertebrata</taxon>
        <taxon>Euteleostomi</taxon>
        <taxon>Amphibia</taxon>
        <taxon>Batrachia</taxon>
        <taxon>Anura</taxon>
        <taxon>Pelobatoidea</taxon>
        <taxon>Megophryidae</taxon>
        <taxon>Leptobrachium</taxon>
    </lineage>
</organism>
<dbReference type="InterPro" id="IPR038827">
    <property type="entry name" value="CCDC152"/>
</dbReference>
<dbReference type="PANTHER" id="PTHR35253">
    <property type="entry name" value="COILED-COIL DOMAIN-CONTAINING PROTEIN 152"/>
    <property type="match status" value="1"/>
</dbReference>
<accession>A0A8C5P7Y0</accession>
<evidence type="ECO:0000256" key="2">
    <source>
        <dbReference type="SAM" id="MobiDB-lite"/>
    </source>
</evidence>
<feature type="coiled-coil region" evidence="1">
    <location>
        <begin position="55"/>
        <end position="82"/>
    </location>
</feature>
<protein>
    <submittedName>
        <fullName evidence="3">Uncharacterized protein</fullName>
    </submittedName>
</protein>
<dbReference type="AlphaFoldDB" id="A0A8C5P7Y0"/>
<evidence type="ECO:0000256" key="1">
    <source>
        <dbReference type="SAM" id="Coils"/>
    </source>
</evidence>
<reference evidence="3" key="2">
    <citation type="submission" date="2025-09" db="UniProtKB">
        <authorList>
            <consortium name="Ensembl"/>
        </authorList>
    </citation>
    <scope>IDENTIFICATION</scope>
</reference>